<reference evidence="3" key="2">
    <citation type="submission" date="2021-10" db="EMBL/GenBank/DDBJ databases">
        <authorList>
            <person name="Mesa V."/>
        </authorList>
    </citation>
    <scope>NUCLEOTIDE SEQUENCE</scope>
    <source>
        <strain evidence="3">CC3_PB</strain>
    </source>
</reference>
<dbReference type="PANTHER" id="PTHR46797:SF2">
    <property type="entry name" value="TRANSCRIPTIONAL REGULATOR"/>
    <property type="match status" value="1"/>
</dbReference>
<dbReference type="SUPFAM" id="SSF47413">
    <property type="entry name" value="lambda repressor-like DNA-binding domains"/>
    <property type="match status" value="1"/>
</dbReference>
<accession>A0A650MSF7</accession>
<dbReference type="Gene3D" id="2.60.120.10">
    <property type="entry name" value="Jelly Rolls"/>
    <property type="match status" value="1"/>
</dbReference>
<dbReference type="Proteomes" id="UP001189143">
    <property type="component" value="Unassembled WGS sequence"/>
</dbReference>
<dbReference type="SMART" id="SM00530">
    <property type="entry name" value="HTH_XRE"/>
    <property type="match status" value="1"/>
</dbReference>
<evidence type="ECO:0000259" key="2">
    <source>
        <dbReference type="PROSITE" id="PS50943"/>
    </source>
</evidence>
<dbReference type="InterPro" id="IPR013096">
    <property type="entry name" value="Cupin_2"/>
</dbReference>
<dbReference type="GO" id="GO:0005829">
    <property type="term" value="C:cytosol"/>
    <property type="evidence" value="ECO:0007669"/>
    <property type="project" value="TreeGrafter"/>
</dbReference>
<dbReference type="InterPro" id="IPR050807">
    <property type="entry name" value="TransReg_Diox_bact_type"/>
</dbReference>
<dbReference type="EMBL" id="UWJD01000002">
    <property type="protein sequence ID" value="VCT85495.1"/>
    <property type="molecule type" value="Genomic_DNA"/>
</dbReference>
<protein>
    <submittedName>
        <fullName evidence="3 5">HTH-type transcriptional regulator</fullName>
    </submittedName>
</protein>
<dbReference type="InterPro" id="IPR014710">
    <property type="entry name" value="RmlC-like_jellyroll"/>
</dbReference>
<evidence type="ECO:0000256" key="1">
    <source>
        <dbReference type="ARBA" id="ARBA00023125"/>
    </source>
</evidence>
<reference evidence="4" key="3">
    <citation type="submission" date="2022-10" db="EMBL/GenBank/DDBJ databases">
        <authorList>
            <person name="Aires J."/>
            <person name="Mesa V."/>
        </authorList>
    </citation>
    <scope>NUCLEOTIDE SEQUENCE</scope>
    <source>
        <strain evidence="4">Clostridium neonatale JD116</strain>
    </source>
</reference>
<keyword evidence="1" id="KW-0238">DNA-binding</keyword>
<dbReference type="EMBL" id="CAMTCP010000232">
    <property type="protein sequence ID" value="CAI3606575.1"/>
    <property type="molecule type" value="Genomic_DNA"/>
</dbReference>
<dbReference type="Pfam" id="PF01381">
    <property type="entry name" value="HTH_3"/>
    <property type="match status" value="1"/>
</dbReference>
<name>A0A650MSF7_9CLOT</name>
<dbReference type="EMBL" id="CAKJVE010000004">
    <property type="protein sequence ID" value="CAG9705638.1"/>
    <property type="molecule type" value="Genomic_DNA"/>
</dbReference>
<evidence type="ECO:0000313" key="4">
    <source>
        <dbReference type="EMBL" id="CAI3606575.1"/>
    </source>
</evidence>
<dbReference type="SUPFAM" id="SSF51182">
    <property type="entry name" value="RmlC-like cupins"/>
    <property type="match status" value="1"/>
</dbReference>
<feature type="domain" description="HTH cro/C1-type" evidence="2">
    <location>
        <begin position="22"/>
        <end position="76"/>
    </location>
</feature>
<dbReference type="Pfam" id="PF07883">
    <property type="entry name" value="Cupin_2"/>
    <property type="match status" value="1"/>
</dbReference>
<evidence type="ECO:0000313" key="3">
    <source>
        <dbReference type="EMBL" id="CAG9705638.1"/>
    </source>
</evidence>
<dbReference type="PROSITE" id="PS50943">
    <property type="entry name" value="HTH_CROC1"/>
    <property type="match status" value="1"/>
</dbReference>
<dbReference type="AlphaFoldDB" id="A0A650MSF7"/>
<dbReference type="InterPro" id="IPR010982">
    <property type="entry name" value="Lambda_DNA-bd_dom_sf"/>
</dbReference>
<dbReference type="Gene3D" id="1.10.260.40">
    <property type="entry name" value="lambda repressor-like DNA-binding domains"/>
    <property type="match status" value="1"/>
</dbReference>
<evidence type="ECO:0000313" key="6">
    <source>
        <dbReference type="Proteomes" id="UP000431451"/>
    </source>
</evidence>
<dbReference type="Proteomes" id="UP000789738">
    <property type="component" value="Unassembled WGS sequence"/>
</dbReference>
<dbReference type="CDD" id="cd02209">
    <property type="entry name" value="cupin_XRE_C"/>
    <property type="match status" value="1"/>
</dbReference>
<proteinExistence type="predicted"/>
<dbReference type="Proteomes" id="UP000431451">
    <property type="component" value="Unassembled WGS sequence"/>
</dbReference>
<evidence type="ECO:0000313" key="5">
    <source>
        <dbReference type="EMBL" id="VCT85495.1"/>
    </source>
</evidence>
<dbReference type="InterPro" id="IPR001387">
    <property type="entry name" value="Cro/C1-type_HTH"/>
</dbReference>
<dbReference type="CDD" id="cd00093">
    <property type="entry name" value="HTH_XRE"/>
    <property type="match status" value="1"/>
</dbReference>
<dbReference type="InterPro" id="IPR011051">
    <property type="entry name" value="RmlC_Cupin_sf"/>
</dbReference>
<dbReference type="GO" id="GO:0003677">
    <property type="term" value="F:DNA binding"/>
    <property type="evidence" value="ECO:0007669"/>
    <property type="project" value="UniProtKB-KW"/>
</dbReference>
<dbReference type="PANTHER" id="PTHR46797">
    <property type="entry name" value="HTH-TYPE TRANSCRIPTIONAL REGULATOR"/>
    <property type="match status" value="1"/>
</dbReference>
<reference evidence="5 6" key="1">
    <citation type="submission" date="2018-06" db="EMBL/GenBank/DDBJ databases">
        <authorList>
            <consortium name="IHU Genomes"/>
        </authorList>
    </citation>
    <scope>NUCLEOTIDE SEQUENCE [LARGE SCALE GENOMIC DNA]</scope>
    <source>
        <strain evidence="5 6">NEC25</strain>
    </source>
</reference>
<dbReference type="GO" id="GO:0003700">
    <property type="term" value="F:DNA-binding transcription factor activity"/>
    <property type="evidence" value="ECO:0007669"/>
    <property type="project" value="TreeGrafter"/>
</dbReference>
<sequence>MFSKSYNIDDLVGEIMQIGEKIRILRMEKQLTQEELANRCELSKGFISQVENDLTSPSIATLIDILEILGTNLPDFFSDTKEEKVTYSKDDMFETEDSELKYSLKWLIPNAQKNAMEPIMITIEAGGQYIEEEPHEGEEFGYVLSGSITLHLGKKKYKVKKGESFYYKAKVTHYISNNSKVPAKVIWISTPPSF</sequence>
<gene>
    <name evidence="5" type="primary">puuR</name>
    <name evidence="4" type="ORF">CNEO2_350005</name>
    <name evidence="3" type="ORF">CNEO_41972</name>
    <name evidence="5" type="ORF">CNEONATNEC25_03098</name>
</gene>
<organism evidence="5 6">
    <name type="scientific">Clostridium neonatale</name>
    <dbReference type="NCBI Taxonomy" id="137838"/>
    <lineage>
        <taxon>Bacteria</taxon>
        <taxon>Bacillati</taxon>
        <taxon>Bacillota</taxon>
        <taxon>Clostridia</taxon>
        <taxon>Eubacteriales</taxon>
        <taxon>Clostridiaceae</taxon>
        <taxon>Clostridium</taxon>
    </lineage>
</organism>